<dbReference type="Gene3D" id="1.10.10.10">
    <property type="entry name" value="Winged helix-like DNA-binding domain superfamily/Winged helix DNA-binding domain"/>
    <property type="match status" value="1"/>
</dbReference>
<sequence length="98" mass="10700">MRLNVLGPIELVVAGQAVPAGPPKARALLALLAMHARRVPVIFGWLASSADADLLAASYADLPVVARLMFRLFWWPAYRRRFTRLYGATAPANALLES</sequence>
<comment type="caution">
    <text evidence="1">The sequence shown here is derived from an EMBL/GenBank/DDBJ whole genome shotgun (WGS) entry which is preliminary data.</text>
</comment>
<accession>A0ABW7AML7</accession>
<organism evidence="1 2">
    <name type="scientific">Nonomuraea marmarensis</name>
    <dbReference type="NCBI Taxonomy" id="3351344"/>
    <lineage>
        <taxon>Bacteria</taxon>
        <taxon>Bacillati</taxon>
        <taxon>Actinomycetota</taxon>
        <taxon>Actinomycetes</taxon>
        <taxon>Streptosporangiales</taxon>
        <taxon>Streptosporangiaceae</taxon>
        <taxon>Nonomuraea</taxon>
    </lineage>
</organism>
<gene>
    <name evidence="1" type="ORF">ACFLIM_36095</name>
</gene>
<keyword evidence="2" id="KW-1185">Reference proteome</keyword>
<dbReference type="InterPro" id="IPR036388">
    <property type="entry name" value="WH-like_DNA-bd_sf"/>
</dbReference>
<evidence type="ECO:0000313" key="1">
    <source>
        <dbReference type="EMBL" id="MFG1708636.1"/>
    </source>
</evidence>
<dbReference type="RefSeq" id="WP_393172866.1">
    <property type="nucleotide sequence ID" value="NZ_JBICRM010000029.1"/>
</dbReference>
<dbReference type="EMBL" id="JBICRM010000029">
    <property type="protein sequence ID" value="MFG1708636.1"/>
    <property type="molecule type" value="Genomic_DNA"/>
</dbReference>
<dbReference type="Proteomes" id="UP001603978">
    <property type="component" value="Unassembled WGS sequence"/>
</dbReference>
<name>A0ABW7AML7_9ACTN</name>
<protein>
    <submittedName>
        <fullName evidence="1">Uncharacterized protein</fullName>
    </submittedName>
</protein>
<evidence type="ECO:0000313" key="2">
    <source>
        <dbReference type="Proteomes" id="UP001603978"/>
    </source>
</evidence>
<reference evidence="1 2" key="1">
    <citation type="submission" date="2024-10" db="EMBL/GenBank/DDBJ databases">
        <authorList>
            <person name="Topkara A.R."/>
            <person name="Saygin H."/>
        </authorList>
    </citation>
    <scope>NUCLEOTIDE SEQUENCE [LARGE SCALE GENOMIC DNA]</scope>
    <source>
        <strain evidence="1 2">M3C6</strain>
    </source>
</reference>
<proteinExistence type="predicted"/>